<evidence type="ECO:0000256" key="1">
    <source>
        <dbReference type="ARBA" id="ARBA00022741"/>
    </source>
</evidence>
<proteinExistence type="predicted"/>
<dbReference type="InterPro" id="IPR050117">
    <property type="entry name" value="MAPK"/>
</dbReference>
<organism evidence="5 6">
    <name type="scientific">Amphimedon queenslandica</name>
    <name type="common">Sponge</name>
    <dbReference type="NCBI Taxonomy" id="400682"/>
    <lineage>
        <taxon>Eukaryota</taxon>
        <taxon>Metazoa</taxon>
        <taxon>Porifera</taxon>
        <taxon>Demospongiae</taxon>
        <taxon>Heteroscleromorpha</taxon>
        <taxon>Haplosclerida</taxon>
        <taxon>Niphatidae</taxon>
        <taxon>Amphimedon</taxon>
    </lineage>
</organism>
<feature type="compositionally biased region" description="Polar residues" evidence="3">
    <location>
        <begin position="441"/>
        <end position="454"/>
    </location>
</feature>
<keyword evidence="1" id="KW-0547">Nucleotide-binding</keyword>
<dbReference type="PROSITE" id="PS00108">
    <property type="entry name" value="PROTEIN_KINASE_ST"/>
    <property type="match status" value="1"/>
</dbReference>
<evidence type="ECO:0000256" key="3">
    <source>
        <dbReference type="SAM" id="MobiDB-lite"/>
    </source>
</evidence>
<dbReference type="Proteomes" id="UP000007879">
    <property type="component" value="Unassembled WGS sequence"/>
</dbReference>
<dbReference type="FunFam" id="1.10.510.10:FF:000773">
    <property type="entry name" value="MOK protein kinase"/>
    <property type="match status" value="1"/>
</dbReference>
<dbReference type="CDD" id="cd07831">
    <property type="entry name" value="STKc_MOK"/>
    <property type="match status" value="1"/>
</dbReference>
<dbReference type="InterPro" id="IPR011009">
    <property type="entry name" value="Kinase-like_dom_sf"/>
</dbReference>
<dbReference type="InterPro" id="IPR000719">
    <property type="entry name" value="Prot_kinase_dom"/>
</dbReference>
<sequence length="481" mass="54969">MYRGYGGAGSGAEGLKHYRVVGAMGEGTFSEVLKCQSLLDGKLYACKKMKQKYSNMTQVNNLREIQALRRLNPHPNVIELKEVIFDRQTGTLSLICELMNMNIYELIKDRRSYLPEARVRLYTYQLCKSLYHMHRNGIFHRDVKPENILIKDDLLKLADFGSCKSMYSKLPFTEYISTRWYRAPECLLTDGHYGHKMDMWSVGCVLFELMSLRPLFPGSNELDQISKIHDVVGTPSSQVLDKFRKIQSKSMDFNFPYKHPTGISILLKHASKQCIDLITKLCTYDPEERPSAKETLRHPYFKELREAERRSKLRLKSDVMQPELSMKQQQHQHKHYKQGRGKQRERDEFVPVKQRQYYIPVLASQAQGPPPGVHGSMMSSLTLPQLPKPPQLQVKGEQQVLHGVNSGLSTGLPSLAQSMKAGPSHIARHQQPHISPFPSLLASTNPSAKSNTMFPTGRHHQIGPTHLPSLGKPYYVQRTNQ</sequence>
<feature type="compositionally biased region" description="Basic residues" evidence="3">
    <location>
        <begin position="330"/>
        <end position="341"/>
    </location>
</feature>
<keyword evidence="6" id="KW-1185">Reference proteome</keyword>
<feature type="domain" description="Protein kinase" evidence="4">
    <location>
        <begin position="18"/>
        <end position="301"/>
    </location>
</feature>
<evidence type="ECO:0000259" key="4">
    <source>
        <dbReference type="PROSITE" id="PS50011"/>
    </source>
</evidence>
<dbReference type="EnsemblMetazoa" id="XM_019999697.1">
    <property type="protein sequence ID" value="XP_019855256.1"/>
    <property type="gene ID" value="LOC100637887"/>
</dbReference>
<name>A0AAN0JEQ7_AMPQE</name>
<dbReference type="SMART" id="SM00220">
    <property type="entry name" value="S_TKc"/>
    <property type="match status" value="1"/>
</dbReference>
<feature type="region of interest" description="Disordered" evidence="3">
    <location>
        <begin position="324"/>
        <end position="346"/>
    </location>
</feature>
<protein>
    <recommendedName>
        <fullName evidence="4">Protein kinase domain-containing protein</fullName>
    </recommendedName>
</protein>
<dbReference type="Gene3D" id="3.30.200.20">
    <property type="entry name" value="Phosphorylase Kinase, domain 1"/>
    <property type="match status" value="1"/>
</dbReference>
<keyword evidence="2" id="KW-0067">ATP-binding</keyword>
<dbReference type="GO" id="GO:0005524">
    <property type="term" value="F:ATP binding"/>
    <property type="evidence" value="ECO:0007669"/>
    <property type="project" value="UniProtKB-KW"/>
</dbReference>
<gene>
    <name evidence="5" type="primary">100637887</name>
</gene>
<accession>A0AAN0JEQ7</accession>
<evidence type="ECO:0000313" key="5">
    <source>
        <dbReference type="EnsemblMetazoa" id="XP_019855256.1"/>
    </source>
</evidence>
<dbReference type="InterPro" id="IPR008271">
    <property type="entry name" value="Ser/Thr_kinase_AS"/>
</dbReference>
<dbReference type="PROSITE" id="PS50011">
    <property type="entry name" value="PROTEIN_KINASE_DOM"/>
    <property type="match status" value="1"/>
</dbReference>
<dbReference type="Pfam" id="PF00069">
    <property type="entry name" value="Pkinase"/>
    <property type="match status" value="1"/>
</dbReference>
<evidence type="ECO:0000256" key="2">
    <source>
        <dbReference type="ARBA" id="ARBA00022840"/>
    </source>
</evidence>
<reference evidence="5" key="2">
    <citation type="submission" date="2024-06" db="UniProtKB">
        <authorList>
            <consortium name="EnsemblMetazoa"/>
        </authorList>
    </citation>
    <scope>IDENTIFICATION</scope>
</reference>
<dbReference type="Gene3D" id="1.10.510.10">
    <property type="entry name" value="Transferase(Phosphotransferase) domain 1"/>
    <property type="match status" value="1"/>
</dbReference>
<dbReference type="FunFam" id="3.30.200.20:FF:000271">
    <property type="entry name" value="MAPK/MAK/MRK overlapping kinase"/>
    <property type="match status" value="1"/>
</dbReference>
<feature type="region of interest" description="Disordered" evidence="3">
    <location>
        <begin position="425"/>
        <end position="481"/>
    </location>
</feature>
<dbReference type="PANTHER" id="PTHR24055">
    <property type="entry name" value="MITOGEN-ACTIVATED PROTEIN KINASE"/>
    <property type="match status" value="1"/>
</dbReference>
<reference evidence="6" key="1">
    <citation type="journal article" date="2010" name="Nature">
        <title>The Amphimedon queenslandica genome and the evolution of animal complexity.</title>
        <authorList>
            <person name="Srivastava M."/>
            <person name="Simakov O."/>
            <person name="Chapman J."/>
            <person name="Fahey B."/>
            <person name="Gauthier M.E."/>
            <person name="Mitros T."/>
            <person name="Richards G.S."/>
            <person name="Conaco C."/>
            <person name="Dacre M."/>
            <person name="Hellsten U."/>
            <person name="Larroux C."/>
            <person name="Putnam N.H."/>
            <person name="Stanke M."/>
            <person name="Adamska M."/>
            <person name="Darling A."/>
            <person name="Degnan S.M."/>
            <person name="Oakley T.H."/>
            <person name="Plachetzki D.C."/>
            <person name="Zhai Y."/>
            <person name="Adamski M."/>
            <person name="Calcino A."/>
            <person name="Cummins S.F."/>
            <person name="Goodstein D.M."/>
            <person name="Harris C."/>
            <person name="Jackson D.J."/>
            <person name="Leys S.P."/>
            <person name="Shu S."/>
            <person name="Woodcroft B.J."/>
            <person name="Vervoort M."/>
            <person name="Kosik K.S."/>
            <person name="Manning G."/>
            <person name="Degnan B.M."/>
            <person name="Rokhsar D.S."/>
        </authorList>
    </citation>
    <scope>NUCLEOTIDE SEQUENCE [LARGE SCALE GENOMIC DNA]</scope>
</reference>
<evidence type="ECO:0000313" key="6">
    <source>
        <dbReference type="Proteomes" id="UP000007879"/>
    </source>
</evidence>
<dbReference type="SUPFAM" id="SSF56112">
    <property type="entry name" value="Protein kinase-like (PK-like)"/>
    <property type="match status" value="1"/>
</dbReference>
<dbReference type="GO" id="GO:0004672">
    <property type="term" value="F:protein kinase activity"/>
    <property type="evidence" value="ECO:0007669"/>
    <property type="project" value="InterPro"/>
</dbReference>
<dbReference type="AlphaFoldDB" id="A0AAN0JEQ7"/>